<dbReference type="Pfam" id="PF03783">
    <property type="entry name" value="CsgG"/>
    <property type="match status" value="1"/>
</dbReference>
<dbReference type="GO" id="GO:0030288">
    <property type="term" value="C:outer membrane-bounded periplasmic space"/>
    <property type="evidence" value="ECO:0007669"/>
    <property type="project" value="InterPro"/>
</dbReference>
<dbReference type="InterPro" id="IPR011990">
    <property type="entry name" value="TPR-like_helical_dom_sf"/>
</dbReference>
<dbReference type="Gene3D" id="3.40.50.10610">
    <property type="entry name" value="ABC-type transport auxiliary lipoprotein component"/>
    <property type="match status" value="1"/>
</dbReference>
<keyword evidence="2" id="KW-1185">Reference proteome</keyword>
<comment type="caution">
    <text evidence="1">The sequence shown here is derived from an EMBL/GenBank/DDBJ whole genome shotgun (WGS) entry which is preliminary data.</text>
</comment>
<dbReference type="EMBL" id="JAFBDQ010000013">
    <property type="protein sequence ID" value="MBM7557535.1"/>
    <property type="molecule type" value="Genomic_DNA"/>
</dbReference>
<proteinExistence type="predicted"/>
<evidence type="ECO:0008006" key="3">
    <source>
        <dbReference type="Google" id="ProtNLM"/>
    </source>
</evidence>
<evidence type="ECO:0000313" key="1">
    <source>
        <dbReference type="EMBL" id="MBM7557535.1"/>
    </source>
</evidence>
<name>A0A938XYC4_9FIRM</name>
<gene>
    <name evidence="1" type="ORF">JOC47_002401</name>
</gene>
<dbReference type="RefSeq" id="WP_204702281.1">
    <property type="nucleotide sequence ID" value="NZ_JAFBDQ010000013.1"/>
</dbReference>
<dbReference type="Proteomes" id="UP000774000">
    <property type="component" value="Unassembled WGS sequence"/>
</dbReference>
<dbReference type="SUPFAM" id="SSF48452">
    <property type="entry name" value="TPR-like"/>
    <property type="match status" value="1"/>
</dbReference>
<evidence type="ECO:0000313" key="2">
    <source>
        <dbReference type="Proteomes" id="UP000774000"/>
    </source>
</evidence>
<protein>
    <recommendedName>
        <fullName evidence="3">Curli production assembly/transport component CsgG</fullName>
    </recommendedName>
</protein>
<dbReference type="AlphaFoldDB" id="A0A938XYC4"/>
<organism evidence="1 2">
    <name type="scientific">Halanaerobacter jeridensis</name>
    <dbReference type="NCBI Taxonomy" id="706427"/>
    <lineage>
        <taxon>Bacteria</taxon>
        <taxon>Bacillati</taxon>
        <taxon>Bacillota</taxon>
        <taxon>Clostridia</taxon>
        <taxon>Halanaerobiales</taxon>
        <taxon>Halobacteroidaceae</taxon>
        <taxon>Halanaerobacter</taxon>
    </lineage>
</organism>
<sequence>MKSVSLKLTTVLLVMIVAITLTANNVGPLPSQVCASSGESIGVGALVVLGAWGGYKLFTGHQQQKYDDYLAQGKEYLENENYALAIKSFKSARKIKDSVKANQLLTTAQTKYQQYHYQQGKEYLEEENWELAYQEFKKVEQSASYLDSNLKKEEAYNKLRQQKLKRVAVIEFEDNSYRYDLGTRTTGFLVSDLLELEPDFLEIVERDKLSTTLTAQELAASGLITSTAAQEIGTAAQTDYLLVGKVISGEIDRDESRELLTKEDDEEVEKIRIEKAAYVEVLFKLIDATDGAVVVSKSFEETELYQQSYFEDEAQIIVSDEKLLNTALKKVAGRFANLLVKQYGLIE</sequence>
<reference evidence="1" key="1">
    <citation type="submission" date="2021-01" db="EMBL/GenBank/DDBJ databases">
        <title>Genomic Encyclopedia of Type Strains, Phase IV (KMG-IV): sequencing the most valuable type-strain genomes for metagenomic binning, comparative biology and taxonomic classification.</title>
        <authorList>
            <person name="Goeker M."/>
        </authorList>
    </citation>
    <scope>NUCLEOTIDE SEQUENCE</scope>
    <source>
        <strain evidence="1">DSM 23230</strain>
    </source>
</reference>
<accession>A0A938XYC4</accession>
<dbReference type="InterPro" id="IPR005534">
    <property type="entry name" value="Curli_assmbl/transp-comp_CsgG"/>
</dbReference>